<gene>
    <name evidence="3" type="ORF">CO661_28120</name>
    <name evidence="2" type="ORF">GHK48_10335</name>
</gene>
<dbReference type="Proteomes" id="UP000220353">
    <property type="component" value="Unassembled WGS sequence"/>
</dbReference>
<dbReference type="SUPFAM" id="SSF46894">
    <property type="entry name" value="C-terminal effector domain of the bipartite response regulators"/>
    <property type="match status" value="1"/>
</dbReference>
<reference evidence="3 4" key="2">
    <citation type="submission" date="2017-09" db="EMBL/GenBank/DDBJ databases">
        <title>Comparative genomics of rhizobia isolated from Phaseolus vulgaris in China.</title>
        <authorList>
            <person name="Tong W."/>
        </authorList>
    </citation>
    <scope>NUCLEOTIDE SEQUENCE [LARGE SCALE GENOMIC DNA]</scope>
    <source>
        <strain evidence="3 4">PCH1</strain>
    </source>
</reference>
<accession>A0A2A6LPS2</accession>
<dbReference type="GO" id="GO:0006355">
    <property type="term" value="P:regulation of DNA-templated transcription"/>
    <property type="evidence" value="ECO:0007669"/>
    <property type="project" value="InterPro"/>
</dbReference>
<dbReference type="InterPro" id="IPR000792">
    <property type="entry name" value="Tscrpt_reg_LuxR_C"/>
</dbReference>
<reference evidence="2 5" key="1">
    <citation type="journal article" date="2013" name="Genome Biol.">
        <title>Comparative genomics of the core and accessory genomes of 48 Sinorhizobium strains comprising five genospecies.</title>
        <authorList>
            <person name="Sugawara M."/>
            <person name="Epstein B."/>
            <person name="Badgley B.D."/>
            <person name="Unno T."/>
            <person name="Xu L."/>
            <person name="Reese J."/>
            <person name="Gyaneshwar P."/>
            <person name="Denny R."/>
            <person name="Mudge J."/>
            <person name="Bharti A.K."/>
            <person name="Farmer A.D."/>
            <person name="May G.D."/>
            <person name="Woodward J.E."/>
            <person name="Medigue C."/>
            <person name="Vallenet D."/>
            <person name="Lajus A."/>
            <person name="Rouy Z."/>
            <person name="Martinez-Vaz B."/>
            <person name="Tiffin P."/>
            <person name="Young N.D."/>
            <person name="Sadowsky M.J."/>
        </authorList>
    </citation>
    <scope>NUCLEOTIDE SEQUENCE [LARGE SCALE GENOMIC DNA]</scope>
    <source>
        <strain evidence="2 5">USDA205</strain>
    </source>
</reference>
<dbReference type="RefSeq" id="WP_014328821.1">
    <property type="nucleotide sequence ID" value="NZ_BJNI01000005.1"/>
</dbReference>
<evidence type="ECO:0000313" key="4">
    <source>
        <dbReference type="Proteomes" id="UP000220353"/>
    </source>
</evidence>
<protein>
    <recommendedName>
        <fullName evidence="1">HTH luxR-type domain-containing protein</fullName>
    </recommendedName>
</protein>
<evidence type="ECO:0000313" key="5">
    <source>
        <dbReference type="Proteomes" id="UP000466694"/>
    </source>
</evidence>
<dbReference type="AlphaFoldDB" id="A0A2A6LPS2"/>
<dbReference type="InterPro" id="IPR016032">
    <property type="entry name" value="Sig_transdc_resp-reg_C-effctor"/>
</dbReference>
<evidence type="ECO:0000313" key="2">
    <source>
        <dbReference type="EMBL" id="MQX08673.1"/>
    </source>
</evidence>
<dbReference type="Proteomes" id="UP000466694">
    <property type="component" value="Unassembled WGS sequence"/>
</dbReference>
<evidence type="ECO:0000259" key="1">
    <source>
        <dbReference type="PROSITE" id="PS50043"/>
    </source>
</evidence>
<proteinExistence type="predicted"/>
<name>A0A2A6LPS2_RHIFR</name>
<dbReference type="Pfam" id="PF00196">
    <property type="entry name" value="GerE"/>
    <property type="match status" value="1"/>
</dbReference>
<dbReference type="GO" id="GO:0003677">
    <property type="term" value="F:DNA binding"/>
    <property type="evidence" value="ECO:0007669"/>
    <property type="project" value="InterPro"/>
</dbReference>
<evidence type="ECO:0000313" key="3">
    <source>
        <dbReference type="EMBL" id="PDT44604.1"/>
    </source>
</evidence>
<dbReference type="EMBL" id="WISZ01000084">
    <property type="protein sequence ID" value="MQX08673.1"/>
    <property type="molecule type" value="Genomic_DNA"/>
</dbReference>
<dbReference type="SMART" id="SM00421">
    <property type="entry name" value="HTH_LUXR"/>
    <property type="match status" value="1"/>
</dbReference>
<dbReference type="PROSITE" id="PS50043">
    <property type="entry name" value="HTH_LUXR_2"/>
    <property type="match status" value="1"/>
</dbReference>
<dbReference type="GeneID" id="48973541"/>
<comment type="caution">
    <text evidence="3">The sequence shown here is derived from an EMBL/GenBank/DDBJ whole genome shotgun (WGS) entry which is preliminary data.</text>
</comment>
<dbReference type="Gene3D" id="1.10.10.10">
    <property type="entry name" value="Winged helix-like DNA-binding domain superfamily/Winged helix DNA-binding domain"/>
    <property type="match status" value="1"/>
</dbReference>
<dbReference type="EMBL" id="NWTC01000030">
    <property type="protein sequence ID" value="PDT44604.1"/>
    <property type="molecule type" value="Genomic_DNA"/>
</dbReference>
<reference evidence="2" key="3">
    <citation type="submission" date="2019-10" db="EMBL/GenBank/DDBJ databases">
        <authorList>
            <person name="Sugawara M."/>
            <person name="Epstein B."/>
            <person name="Badgley B."/>
            <person name="Unno T."/>
            <person name="Xu L."/>
            <person name="Reese J."/>
            <person name="Gyaneshwar P."/>
            <person name="Denny R."/>
            <person name="Mudege J."/>
            <person name="Bharti A."/>
            <person name="Farmer A."/>
            <person name="May G."/>
            <person name="Woodward J."/>
            <person name="Medigue C."/>
            <person name="Vallenet D."/>
            <person name="Lajus A."/>
            <person name="Rouy Z."/>
            <person name="Martinez-Vaz B."/>
            <person name="Tiffin P."/>
            <person name="Young N."/>
            <person name="Sadowsky M."/>
        </authorList>
    </citation>
    <scope>NUCLEOTIDE SEQUENCE</scope>
    <source>
        <strain evidence="2">USDA205</strain>
    </source>
</reference>
<sequence length="374" mass="40992">MSDAYQDKLLLSLIQAIYETVLLPSAWDRIVADLTKLARAESGAILGFEGLDNKKISLAVKGVQRSALLDVDTLSALDDATLAMGLGAIATLPVTLANSAPWSSALRRCFGEDGKLLILLVSKEGSRRIVVACFFPHAADNHLAIAAETLMKVLPHFQTAFALQKAMVNEREKSTRTERALKSCATSSAIVTADLRVKFANHRFGRFVDASGSFTEFRDEVLEFQDEELQSEVEDLIEQARVNKHDHHLRWAKSKRTGVSWIVSVDFLSFGSDTYRFGNVFSSNEPSFLLTIRELSRNTLLTPGDIKTVFGLTPTEAALVHSLANGDAPSDIAKRRGVSKNTVHNQLASAMGRLGVRRQAQLLSSLAVLSFFTK</sequence>
<dbReference type="InterPro" id="IPR036388">
    <property type="entry name" value="WH-like_DNA-bd_sf"/>
</dbReference>
<organism evidence="3 4">
    <name type="scientific">Rhizobium fredii</name>
    <name type="common">Sinorhizobium fredii</name>
    <dbReference type="NCBI Taxonomy" id="380"/>
    <lineage>
        <taxon>Bacteria</taxon>
        <taxon>Pseudomonadati</taxon>
        <taxon>Pseudomonadota</taxon>
        <taxon>Alphaproteobacteria</taxon>
        <taxon>Hyphomicrobiales</taxon>
        <taxon>Rhizobiaceae</taxon>
        <taxon>Sinorhizobium/Ensifer group</taxon>
        <taxon>Sinorhizobium</taxon>
    </lineage>
</organism>
<feature type="domain" description="HTH luxR-type" evidence="1">
    <location>
        <begin position="305"/>
        <end position="370"/>
    </location>
</feature>